<organism evidence="2">
    <name type="scientific">Ixodes ricinus</name>
    <name type="common">Common tick</name>
    <name type="synonym">Acarus ricinus</name>
    <dbReference type="NCBI Taxonomy" id="34613"/>
    <lineage>
        <taxon>Eukaryota</taxon>
        <taxon>Metazoa</taxon>
        <taxon>Ecdysozoa</taxon>
        <taxon>Arthropoda</taxon>
        <taxon>Chelicerata</taxon>
        <taxon>Arachnida</taxon>
        <taxon>Acari</taxon>
        <taxon>Parasitiformes</taxon>
        <taxon>Ixodida</taxon>
        <taxon>Ixodoidea</taxon>
        <taxon>Ixodidae</taxon>
        <taxon>Ixodinae</taxon>
        <taxon>Ixodes</taxon>
    </lineage>
</organism>
<protein>
    <submittedName>
        <fullName evidence="2">Putative secreted protein</fullName>
    </submittedName>
</protein>
<dbReference type="AlphaFoldDB" id="A0A6B0U215"/>
<accession>A0A6B0U215</accession>
<proteinExistence type="predicted"/>
<keyword evidence="1" id="KW-0732">Signal</keyword>
<feature type="signal peptide" evidence="1">
    <location>
        <begin position="1"/>
        <end position="34"/>
    </location>
</feature>
<evidence type="ECO:0000256" key="1">
    <source>
        <dbReference type="SAM" id="SignalP"/>
    </source>
</evidence>
<feature type="chain" id="PRO_5025349367" evidence="1">
    <location>
        <begin position="35"/>
        <end position="71"/>
    </location>
</feature>
<name>A0A6B0U215_IXORI</name>
<reference evidence="2" key="1">
    <citation type="submission" date="2019-12" db="EMBL/GenBank/DDBJ databases">
        <title>An insight into the sialome of adult female Ixodes ricinus ticks feeding for 6 days.</title>
        <authorList>
            <person name="Perner J."/>
            <person name="Ribeiro J.M.C."/>
        </authorList>
    </citation>
    <scope>NUCLEOTIDE SEQUENCE</scope>
    <source>
        <strain evidence="2">Semi-engorged</strain>
        <tissue evidence="2">Salivary glands</tissue>
    </source>
</reference>
<evidence type="ECO:0000313" key="2">
    <source>
        <dbReference type="EMBL" id="MXU82790.1"/>
    </source>
</evidence>
<dbReference type="EMBL" id="GIFC01000707">
    <property type="protein sequence ID" value="MXU82790.1"/>
    <property type="molecule type" value="Transcribed_RNA"/>
</dbReference>
<sequence length="71" mass="8123">MLEFRGTVGWRTGSVRPRWRLLVVSLVWMRLGDGRSADMSSRDQSVRGSVRRVNRPLRVCVTEGVQEPVIL</sequence>